<accession>R1H6C6</accession>
<comment type="caution">
    <text evidence="2">The sequence shown here is derived from an EMBL/GenBank/DDBJ whole genome shotgun (WGS) entry which is preliminary data.</text>
</comment>
<name>R1H6C6_9GAMM</name>
<evidence type="ECO:0000256" key="1">
    <source>
        <dbReference type="SAM" id="MobiDB-lite"/>
    </source>
</evidence>
<feature type="region of interest" description="Disordered" evidence="1">
    <location>
        <begin position="45"/>
        <end position="84"/>
    </location>
</feature>
<sequence>MGGGGQVGQTEGLGQLCWCEVASLDPVEQGTAGVAVHGMAPNKVPHYGIGQGRQHNAGLRGRGERFLNPARGASTRQGGASRDRGGARLECWLCLYGKGRLAP</sequence>
<dbReference type="AlphaFoldDB" id="R1H6C6"/>
<dbReference type="EMBL" id="AQGQ01000022">
    <property type="protein sequence ID" value="EOD56046.1"/>
    <property type="molecule type" value="Genomic_DNA"/>
</dbReference>
<evidence type="ECO:0000313" key="3">
    <source>
        <dbReference type="Proteomes" id="UP000013526"/>
    </source>
</evidence>
<proteinExistence type="predicted"/>
<evidence type="ECO:0000313" key="2">
    <source>
        <dbReference type="EMBL" id="EOD56046.1"/>
    </source>
</evidence>
<organism evidence="2 3">
    <name type="scientific">Aeromonas molluscorum 848</name>
    <dbReference type="NCBI Taxonomy" id="1268236"/>
    <lineage>
        <taxon>Bacteria</taxon>
        <taxon>Pseudomonadati</taxon>
        <taxon>Pseudomonadota</taxon>
        <taxon>Gammaproteobacteria</taxon>
        <taxon>Aeromonadales</taxon>
        <taxon>Aeromonadaceae</taxon>
        <taxon>Aeromonas</taxon>
    </lineage>
</organism>
<dbReference type="Proteomes" id="UP000013526">
    <property type="component" value="Unassembled WGS sequence"/>
</dbReference>
<reference evidence="2 3" key="1">
    <citation type="journal article" date="2013" name="Genome Announc.">
        <title>Draft Genome Sequence of Aeromonas molluscorum Strain 848TT, Isolated from Bivalve Molluscs.</title>
        <authorList>
            <person name="Spataro N."/>
            <person name="Farfan M."/>
            <person name="Albarral V."/>
            <person name="Sanglas A."/>
            <person name="Loren J.G."/>
            <person name="Fuste M.C."/>
            <person name="Bosch E."/>
        </authorList>
    </citation>
    <scope>NUCLEOTIDE SEQUENCE [LARGE SCALE GENOMIC DNA]</scope>
    <source>
        <strain evidence="2 3">848</strain>
    </source>
</reference>
<gene>
    <name evidence="2" type="ORF">G113_05754</name>
</gene>
<keyword evidence="3" id="KW-1185">Reference proteome</keyword>
<protein>
    <submittedName>
        <fullName evidence="2">Uncharacterized protein</fullName>
    </submittedName>
</protein>